<dbReference type="RefSeq" id="WP_106252106.1">
    <property type="nucleotide sequence ID" value="NZ_PVZC01000009.1"/>
</dbReference>
<protein>
    <recommendedName>
        <fullName evidence="4">Small integral membrane protein DUF2273</fullName>
    </recommendedName>
</protein>
<evidence type="ECO:0000256" key="1">
    <source>
        <dbReference type="SAM" id="Phobius"/>
    </source>
</evidence>
<keyword evidence="1" id="KW-1133">Transmembrane helix</keyword>
<dbReference type="AlphaFoldDB" id="A0A2T0PW32"/>
<evidence type="ECO:0000313" key="3">
    <source>
        <dbReference type="Proteomes" id="UP000237846"/>
    </source>
</evidence>
<feature type="transmembrane region" description="Helical" evidence="1">
    <location>
        <begin position="12"/>
        <end position="42"/>
    </location>
</feature>
<keyword evidence="3" id="KW-1185">Reference proteome</keyword>
<sequence>MNGTLSWPVIGLAYGTALGFAGILGGFTGFLVVLALGVVGFLAGRIVQGELDVAQLFGRRG</sequence>
<name>A0A2T0PW32_9ACTN</name>
<gene>
    <name evidence="2" type="ORF">CLV72_109359</name>
</gene>
<evidence type="ECO:0008006" key="4">
    <source>
        <dbReference type="Google" id="ProtNLM"/>
    </source>
</evidence>
<evidence type="ECO:0000313" key="2">
    <source>
        <dbReference type="EMBL" id="PRX95746.1"/>
    </source>
</evidence>
<accession>A0A2T0PW32</accession>
<keyword evidence="1" id="KW-0472">Membrane</keyword>
<reference evidence="2 3" key="1">
    <citation type="submission" date="2018-03" db="EMBL/GenBank/DDBJ databases">
        <title>Genomic Encyclopedia of Archaeal and Bacterial Type Strains, Phase II (KMG-II): from individual species to whole genera.</title>
        <authorList>
            <person name="Goeker M."/>
        </authorList>
    </citation>
    <scope>NUCLEOTIDE SEQUENCE [LARGE SCALE GENOMIC DNA]</scope>
    <source>
        <strain evidence="2 3">DSM 45601</strain>
    </source>
</reference>
<dbReference type="EMBL" id="PVZC01000009">
    <property type="protein sequence ID" value="PRX95746.1"/>
    <property type="molecule type" value="Genomic_DNA"/>
</dbReference>
<proteinExistence type="predicted"/>
<organism evidence="2 3">
    <name type="scientific">Allonocardiopsis opalescens</name>
    <dbReference type="NCBI Taxonomy" id="1144618"/>
    <lineage>
        <taxon>Bacteria</taxon>
        <taxon>Bacillati</taxon>
        <taxon>Actinomycetota</taxon>
        <taxon>Actinomycetes</taxon>
        <taxon>Streptosporangiales</taxon>
        <taxon>Allonocardiopsis</taxon>
    </lineage>
</organism>
<dbReference type="Proteomes" id="UP000237846">
    <property type="component" value="Unassembled WGS sequence"/>
</dbReference>
<keyword evidence="1" id="KW-0812">Transmembrane</keyword>
<comment type="caution">
    <text evidence="2">The sequence shown here is derived from an EMBL/GenBank/DDBJ whole genome shotgun (WGS) entry which is preliminary data.</text>
</comment>